<name>A0A162L3U3_9CLOT</name>
<dbReference type="AlphaFoldDB" id="A0A162L3U3"/>
<dbReference type="Gene3D" id="3.40.50.300">
    <property type="entry name" value="P-loop containing nucleotide triphosphate hydrolases"/>
    <property type="match status" value="1"/>
</dbReference>
<dbReference type="EMBL" id="LITT01000010">
    <property type="protein sequence ID" value="OAA90752.1"/>
    <property type="molecule type" value="Genomic_DNA"/>
</dbReference>
<reference evidence="1 2" key="1">
    <citation type="journal article" date="2015" name="Biotechnol. Bioeng.">
        <title>Genome sequence and phenotypic characterization of Caulobacter segnis.</title>
        <authorList>
            <person name="Patel S."/>
            <person name="Fletcher B."/>
            <person name="Scott D.C."/>
            <person name="Ely B."/>
        </authorList>
    </citation>
    <scope>NUCLEOTIDE SEQUENCE [LARGE SCALE GENOMIC DNA]</scope>
    <source>
        <strain evidence="1 2">ERI-2</strain>
    </source>
</reference>
<dbReference type="PATRIC" id="fig|1538.10.peg.1563"/>
<dbReference type="RefSeq" id="WP_156498968.1">
    <property type="nucleotide sequence ID" value="NZ_LITT01000010.1"/>
</dbReference>
<dbReference type="OrthoDB" id="2058019at2"/>
<dbReference type="InterPro" id="IPR027417">
    <property type="entry name" value="P-loop_NTPase"/>
</dbReference>
<protein>
    <submittedName>
        <fullName evidence="1">Uncharacterized protein</fullName>
    </submittedName>
</protein>
<accession>A0A162L3U3</accession>
<proteinExistence type="predicted"/>
<dbReference type="Proteomes" id="UP000077407">
    <property type="component" value="Unassembled WGS sequence"/>
</dbReference>
<evidence type="ECO:0000313" key="2">
    <source>
        <dbReference type="Proteomes" id="UP000077407"/>
    </source>
</evidence>
<comment type="caution">
    <text evidence="1">The sequence shown here is derived from an EMBL/GenBank/DDBJ whole genome shotgun (WGS) entry which is preliminary data.</text>
</comment>
<organism evidence="1 2">
    <name type="scientific">Clostridium ljungdahlii</name>
    <dbReference type="NCBI Taxonomy" id="1538"/>
    <lineage>
        <taxon>Bacteria</taxon>
        <taxon>Bacillati</taxon>
        <taxon>Bacillota</taxon>
        <taxon>Clostridia</taxon>
        <taxon>Eubacteriales</taxon>
        <taxon>Clostridiaceae</taxon>
        <taxon>Clostridium</taxon>
    </lineage>
</organism>
<sequence length="131" mass="15074">MEFFNAVYSGHIGRTSVHSPSSEECMNKIVHLMKYSKTDLPREDLLQMLTEIDLIIYMEDYKCFELTEVAGWNENKKKPIFNPVFKYNTFKNPDGSYKGEFLKVGSSCEKVMKKVEKAIISGRLKGDGDFV</sequence>
<evidence type="ECO:0000313" key="1">
    <source>
        <dbReference type="EMBL" id="OAA90752.1"/>
    </source>
</evidence>
<gene>
    <name evidence="1" type="ORF">WY13_01056</name>
</gene>